<evidence type="ECO:0000256" key="2">
    <source>
        <dbReference type="ARBA" id="ARBA00012000"/>
    </source>
</evidence>
<dbReference type="PANTHER" id="PTHR43003">
    <property type="entry name" value="DNA-3-METHYLADENINE GLYCOSYLASE"/>
    <property type="match status" value="1"/>
</dbReference>
<dbReference type="Gene3D" id="1.10.1670.40">
    <property type="match status" value="1"/>
</dbReference>
<dbReference type="PANTHER" id="PTHR43003:SF5">
    <property type="entry name" value="DNA-3-METHYLADENINE GLYCOSYLASE"/>
    <property type="match status" value="1"/>
</dbReference>
<feature type="domain" description="HhH-GPD" evidence="5">
    <location>
        <begin position="51"/>
        <end position="203"/>
    </location>
</feature>
<evidence type="ECO:0000313" key="7">
    <source>
        <dbReference type="Proteomes" id="UP000245391"/>
    </source>
</evidence>
<dbReference type="EC" id="3.2.2.21" evidence="2"/>
<dbReference type="Pfam" id="PF00730">
    <property type="entry name" value="HhH-GPD"/>
    <property type="match status" value="1"/>
</dbReference>
<evidence type="ECO:0000259" key="5">
    <source>
        <dbReference type="SMART" id="SM00478"/>
    </source>
</evidence>
<sequence length="216" mass="25348">MFETFNQESLHQICNRLAQIDGDLKLILDRYGYPPFWSRPNTFESLVHIILEQQVSLASALATLNKLKEKIKIITPEKLLGLNDEELRNCYFSRQKTVYVRDLAEKLLTGKLSLKSLESMDDYQIRQQLKSVKGIGDWTVDIYLIFILHHSDVFPIGDLAAVNALKQVKKLDKNISRDEIVEKVSEQKPYRTIYTMILWHYYLEQRKTPNKEKLLF</sequence>
<evidence type="ECO:0000256" key="3">
    <source>
        <dbReference type="ARBA" id="ARBA00022763"/>
    </source>
</evidence>
<dbReference type="CDD" id="cd00056">
    <property type="entry name" value="ENDO3c"/>
    <property type="match status" value="1"/>
</dbReference>
<accession>A0A317ETM7</accession>
<dbReference type="AlphaFoldDB" id="A0A317ETM7"/>
<organism evidence="6 7">
    <name type="scientific">Pedobacter paludis</name>
    <dbReference type="NCBI Taxonomy" id="2203212"/>
    <lineage>
        <taxon>Bacteria</taxon>
        <taxon>Pseudomonadati</taxon>
        <taxon>Bacteroidota</taxon>
        <taxon>Sphingobacteriia</taxon>
        <taxon>Sphingobacteriales</taxon>
        <taxon>Sphingobacteriaceae</taxon>
        <taxon>Pedobacter</taxon>
    </lineage>
</organism>
<comment type="caution">
    <text evidence="6">The sequence shown here is derived from an EMBL/GenBank/DDBJ whole genome shotgun (WGS) entry which is preliminary data.</text>
</comment>
<dbReference type="Proteomes" id="UP000245391">
    <property type="component" value="Unassembled WGS sequence"/>
</dbReference>
<dbReference type="GO" id="GO:0008725">
    <property type="term" value="F:DNA-3-methyladenine glycosylase activity"/>
    <property type="evidence" value="ECO:0007669"/>
    <property type="project" value="TreeGrafter"/>
</dbReference>
<dbReference type="GO" id="GO:0006307">
    <property type="term" value="P:DNA alkylation repair"/>
    <property type="evidence" value="ECO:0007669"/>
    <property type="project" value="TreeGrafter"/>
</dbReference>
<name>A0A317ETM7_9SPHI</name>
<dbReference type="GO" id="GO:0006285">
    <property type="term" value="P:base-excision repair, AP site formation"/>
    <property type="evidence" value="ECO:0007669"/>
    <property type="project" value="TreeGrafter"/>
</dbReference>
<protein>
    <recommendedName>
        <fullName evidence="2">DNA-3-methyladenine glycosylase II</fullName>
        <ecNumber evidence="2">3.2.2.21</ecNumber>
    </recommendedName>
</protein>
<comment type="catalytic activity">
    <reaction evidence="1">
        <text>Hydrolysis of alkylated DNA, releasing 3-methyladenine, 3-methylguanine, 7-methylguanine and 7-methyladenine.</text>
        <dbReference type="EC" id="3.2.2.21"/>
    </reaction>
</comment>
<evidence type="ECO:0000256" key="4">
    <source>
        <dbReference type="ARBA" id="ARBA00023204"/>
    </source>
</evidence>
<dbReference type="GO" id="GO:0043916">
    <property type="term" value="F:DNA-7-methylguanine glycosylase activity"/>
    <property type="evidence" value="ECO:0007669"/>
    <property type="project" value="TreeGrafter"/>
</dbReference>
<dbReference type="GO" id="GO:0005737">
    <property type="term" value="C:cytoplasm"/>
    <property type="evidence" value="ECO:0007669"/>
    <property type="project" value="TreeGrafter"/>
</dbReference>
<keyword evidence="7" id="KW-1185">Reference proteome</keyword>
<dbReference type="InterPro" id="IPR003265">
    <property type="entry name" value="HhH-GPD_domain"/>
</dbReference>
<gene>
    <name evidence="6" type="ORF">DF947_18930</name>
</gene>
<dbReference type="GO" id="GO:0032993">
    <property type="term" value="C:protein-DNA complex"/>
    <property type="evidence" value="ECO:0007669"/>
    <property type="project" value="TreeGrafter"/>
</dbReference>
<dbReference type="SUPFAM" id="SSF48150">
    <property type="entry name" value="DNA-glycosylase"/>
    <property type="match status" value="1"/>
</dbReference>
<dbReference type="SMART" id="SM00478">
    <property type="entry name" value="ENDO3c"/>
    <property type="match status" value="1"/>
</dbReference>
<dbReference type="EMBL" id="QGNY01000008">
    <property type="protein sequence ID" value="PWS30044.1"/>
    <property type="molecule type" value="Genomic_DNA"/>
</dbReference>
<dbReference type="RefSeq" id="WP_109931876.1">
    <property type="nucleotide sequence ID" value="NZ_QGNY01000008.1"/>
</dbReference>
<dbReference type="OrthoDB" id="9785929at2"/>
<dbReference type="Gene3D" id="1.10.340.30">
    <property type="entry name" value="Hypothetical protein, domain 2"/>
    <property type="match status" value="1"/>
</dbReference>
<dbReference type="InterPro" id="IPR011257">
    <property type="entry name" value="DNA_glycosylase"/>
</dbReference>
<evidence type="ECO:0000313" key="6">
    <source>
        <dbReference type="EMBL" id="PWS30044.1"/>
    </source>
</evidence>
<dbReference type="GO" id="GO:0032131">
    <property type="term" value="F:alkylated DNA binding"/>
    <property type="evidence" value="ECO:0007669"/>
    <property type="project" value="TreeGrafter"/>
</dbReference>
<keyword evidence="3" id="KW-0227">DNA damage</keyword>
<keyword evidence="4" id="KW-0234">DNA repair</keyword>
<evidence type="ECO:0000256" key="1">
    <source>
        <dbReference type="ARBA" id="ARBA00000086"/>
    </source>
</evidence>
<dbReference type="InterPro" id="IPR051912">
    <property type="entry name" value="Alkylbase_DNA_Glycosylase/TA"/>
</dbReference>
<reference evidence="7" key="1">
    <citation type="submission" date="2018-05" db="EMBL/GenBank/DDBJ databases">
        <title>Pedobacter paludis sp. nov., isolated from wetland soil.</title>
        <authorList>
            <person name="Zhang Y."/>
        </authorList>
    </citation>
    <scope>NUCLEOTIDE SEQUENCE [LARGE SCALE GENOMIC DNA]</scope>
    <source>
        <strain evidence="7">R-8</strain>
    </source>
</reference>
<proteinExistence type="predicted"/>